<evidence type="ECO:0000256" key="7">
    <source>
        <dbReference type="ARBA" id="ARBA00022833"/>
    </source>
</evidence>
<dbReference type="Gene3D" id="6.10.140.140">
    <property type="match status" value="1"/>
</dbReference>
<dbReference type="InterPro" id="IPR013087">
    <property type="entry name" value="Znf_C2H2_type"/>
</dbReference>
<dbReference type="GO" id="GO:0008270">
    <property type="term" value="F:zinc ion binding"/>
    <property type="evidence" value="ECO:0007669"/>
    <property type="project" value="UniProtKB-KW"/>
</dbReference>
<evidence type="ECO:0000256" key="1">
    <source>
        <dbReference type="ARBA" id="ARBA00003767"/>
    </source>
</evidence>
<keyword evidence="10" id="KW-0804">Transcription</keyword>
<comment type="function">
    <text evidence="1">May be involved in transcriptional regulation.</text>
</comment>
<dbReference type="PANTHER" id="PTHR24381">
    <property type="entry name" value="ZINC FINGER PROTEIN"/>
    <property type="match status" value="1"/>
</dbReference>
<name>A0A485MQ07_LYNPA</name>
<dbReference type="GO" id="GO:0000981">
    <property type="term" value="F:DNA-binding transcription factor activity, RNA polymerase II-specific"/>
    <property type="evidence" value="ECO:0007669"/>
    <property type="project" value="TreeGrafter"/>
</dbReference>
<dbReference type="Pfam" id="PF01352">
    <property type="entry name" value="KRAB"/>
    <property type="match status" value="1"/>
</dbReference>
<dbReference type="Pfam" id="PF00096">
    <property type="entry name" value="zf-C2H2"/>
    <property type="match status" value="4"/>
</dbReference>
<dbReference type="GO" id="GO:0005634">
    <property type="term" value="C:nucleus"/>
    <property type="evidence" value="ECO:0007669"/>
    <property type="project" value="UniProtKB-SubCell"/>
</dbReference>
<feature type="domain" description="C2H2-type" evidence="13">
    <location>
        <begin position="324"/>
        <end position="351"/>
    </location>
</feature>
<keyword evidence="11" id="KW-0539">Nucleus</keyword>
<dbReference type="SMART" id="SM00355">
    <property type="entry name" value="ZnF_C2H2"/>
    <property type="match status" value="4"/>
</dbReference>
<dbReference type="InterPro" id="IPR001909">
    <property type="entry name" value="KRAB"/>
</dbReference>
<keyword evidence="16" id="KW-1185">Reference proteome</keyword>
<dbReference type="FunFam" id="3.30.160.60:FF:001576">
    <property type="entry name" value="HKR1, GLI-Kruppel zinc finger family member"/>
    <property type="match status" value="2"/>
</dbReference>
<dbReference type="GO" id="GO:0000977">
    <property type="term" value="F:RNA polymerase II transcription regulatory region sequence-specific DNA binding"/>
    <property type="evidence" value="ECO:0007669"/>
    <property type="project" value="TreeGrafter"/>
</dbReference>
<dbReference type="SUPFAM" id="SSF57667">
    <property type="entry name" value="beta-beta-alpha zinc fingers"/>
    <property type="match status" value="3"/>
</dbReference>
<accession>A0A485MQ07</accession>
<dbReference type="InterPro" id="IPR036051">
    <property type="entry name" value="KRAB_dom_sf"/>
</dbReference>
<dbReference type="SUPFAM" id="SSF109640">
    <property type="entry name" value="KRAB domain (Kruppel-associated box)"/>
    <property type="match status" value="1"/>
</dbReference>
<dbReference type="CDD" id="cd07765">
    <property type="entry name" value="KRAB_A-box"/>
    <property type="match status" value="1"/>
</dbReference>
<evidence type="ECO:0000313" key="16">
    <source>
        <dbReference type="Proteomes" id="UP000386466"/>
    </source>
</evidence>
<evidence type="ECO:0000256" key="5">
    <source>
        <dbReference type="ARBA" id="ARBA00022737"/>
    </source>
</evidence>
<dbReference type="Gene3D" id="3.30.160.60">
    <property type="entry name" value="Classic Zinc Finger"/>
    <property type="match status" value="5"/>
</dbReference>
<evidence type="ECO:0000256" key="8">
    <source>
        <dbReference type="ARBA" id="ARBA00023015"/>
    </source>
</evidence>
<comment type="subcellular location">
    <subcellularLocation>
        <location evidence="2">Nucleus</location>
    </subcellularLocation>
</comment>
<evidence type="ECO:0000256" key="10">
    <source>
        <dbReference type="ARBA" id="ARBA00023163"/>
    </source>
</evidence>
<dbReference type="AlphaFoldDB" id="A0A485MQ07"/>
<feature type="domain" description="C2H2-type" evidence="13">
    <location>
        <begin position="268"/>
        <end position="295"/>
    </location>
</feature>
<evidence type="ECO:0000256" key="4">
    <source>
        <dbReference type="ARBA" id="ARBA00022723"/>
    </source>
</evidence>
<sequence>MLDKGLVARREEAFASFHDVSVDFTQEEWPLLSHAQRLLYRYVMLENYSNLVFLGIPFPKPTLVIVLEQGEEPWREERECLCSGDSKPDIQLYSYSALDFCSQQSCQHVPHNYCRPFCPGLFAGTRCPAYQKQQKQPLSYESFCDDKTFSNPPDGQLISLRESKRVVEIKLSSAEKANRLETDKVLKWVDLSRFEIVSCGNYGLGFNKKSALFFHQRTLSGEKPNFCKEHLRTHSGEKPFVCQECGRSFRDKSTPITHQRIHSWEKPYVCRDCERPFRDKSTLSKHQMIHSGENPHLCNECGQSFSHKSYLIKHKRTHSGEKPFVCQECGRGFSDKSNLTTHQRTHSGENPYICAECGRGFGVKSALVTLRREALCVPRMWAKL</sequence>
<dbReference type="FunFam" id="3.30.160.60:FF:000155">
    <property type="entry name" value="zinc finger protein 133 isoform X1"/>
    <property type="match status" value="1"/>
</dbReference>
<dbReference type="InterPro" id="IPR036236">
    <property type="entry name" value="Znf_C2H2_sf"/>
</dbReference>
<evidence type="ECO:0000259" key="14">
    <source>
        <dbReference type="PROSITE" id="PS50805"/>
    </source>
</evidence>
<feature type="domain" description="KRAB" evidence="14">
    <location>
        <begin position="15"/>
        <end position="86"/>
    </location>
</feature>
<dbReference type="PROSITE" id="PS00028">
    <property type="entry name" value="ZINC_FINGER_C2H2_1"/>
    <property type="match status" value="4"/>
</dbReference>
<proteinExistence type="inferred from homology"/>
<evidence type="ECO:0000259" key="13">
    <source>
        <dbReference type="PROSITE" id="PS50157"/>
    </source>
</evidence>
<evidence type="ECO:0000256" key="11">
    <source>
        <dbReference type="ARBA" id="ARBA00023242"/>
    </source>
</evidence>
<dbReference type="SMART" id="SM00349">
    <property type="entry name" value="KRAB"/>
    <property type="match status" value="1"/>
</dbReference>
<protein>
    <submittedName>
        <fullName evidence="15">Low quality protein</fullName>
    </submittedName>
</protein>
<keyword evidence="5" id="KW-0677">Repeat</keyword>
<evidence type="ECO:0000313" key="15">
    <source>
        <dbReference type="EMBL" id="VFV23101.1"/>
    </source>
</evidence>
<keyword evidence="8" id="KW-0805">Transcription regulation</keyword>
<keyword evidence="6 12" id="KW-0863">Zinc-finger</keyword>
<gene>
    <name evidence="15" type="ORF">LYPA_23C008258</name>
</gene>
<keyword evidence="7" id="KW-0862">Zinc</keyword>
<feature type="domain" description="C2H2-type" evidence="13">
    <location>
        <begin position="197"/>
        <end position="224"/>
    </location>
</feature>
<evidence type="ECO:0000256" key="6">
    <source>
        <dbReference type="ARBA" id="ARBA00022771"/>
    </source>
</evidence>
<feature type="domain" description="C2H2-type" evidence="13">
    <location>
        <begin position="296"/>
        <end position="323"/>
    </location>
</feature>
<dbReference type="Proteomes" id="UP000386466">
    <property type="component" value="Unassembled WGS sequence"/>
</dbReference>
<evidence type="ECO:0000256" key="9">
    <source>
        <dbReference type="ARBA" id="ARBA00023125"/>
    </source>
</evidence>
<comment type="similarity">
    <text evidence="3">Belongs to the krueppel C2H2-type zinc-finger protein family.</text>
</comment>
<dbReference type="PANTHER" id="PTHR24381:SF390">
    <property type="entry name" value="ZINC FINGER PROTEIN 37 HOMOLOG"/>
    <property type="match status" value="1"/>
</dbReference>
<dbReference type="EMBL" id="CAAGRJ010005181">
    <property type="protein sequence ID" value="VFV23101.1"/>
    <property type="molecule type" value="Genomic_DNA"/>
</dbReference>
<evidence type="ECO:0000256" key="2">
    <source>
        <dbReference type="ARBA" id="ARBA00004123"/>
    </source>
</evidence>
<dbReference type="FunFam" id="3.30.160.60:FF:000478">
    <property type="entry name" value="Zinc finger protein 133"/>
    <property type="match status" value="1"/>
</dbReference>
<organism evidence="15 16">
    <name type="scientific">Lynx pardinus</name>
    <name type="common">Iberian lynx</name>
    <name type="synonym">Felis pardina</name>
    <dbReference type="NCBI Taxonomy" id="191816"/>
    <lineage>
        <taxon>Eukaryota</taxon>
        <taxon>Metazoa</taxon>
        <taxon>Chordata</taxon>
        <taxon>Craniata</taxon>
        <taxon>Vertebrata</taxon>
        <taxon>Euteleostomi</taxon>
        <taxon>Mammalia</taxon>
        <taxon>Eutheria</taxon>
        <taxon>Laurasiatheria</taxon>
        <taxon>Carnivora</taxon>
        <taxon>Feliformia</taxon>
        <taxon>Felidae</taxon>
        <taxon>Felinae</taxon>
        <taxon>Lynx</taxon>
    </lineage>
</organism>
<evidence type="ECO:0000256" key="12">
    <source>
        <dbReference type="PROSITE-ProRule" id="PRU00042"/>
    </source>
</evidence>
<feature type="domain" description="C2H2-type" evidence="13">
    <location>
        <begin position="240"/>
        <end position="267"/>
    </location>
</feature>
<keyword evidence="4" id="KW-0479">Metal-binding</keyword>
<reference evidence="15 16" key="1">
    <citation type="submission" date="2019-01" db="EMBL/GenBank/DDBJ databases">
        <authorList>
            <person name="Alioto T."/>
            <person name="Alioto T."/>
        </authorList>
    </citation>
    <scope>NUCLEOTIDE SEQUENCE [LARGE SCALE GENOMIC DNA]</scope>
</reference>
<evidence type="ECO:0000256" key="3">
    <source>
        <dbReference type="ARBA" id="ARBA00006991"/>
    </source>
</evidence>
<dbReference type="PROSITE" id="PS50157">
    <property type="entry name" value="ZINC_FINGER_C2H2_2"/>
    <property type="match status" value="5"/>
</dbReference>
<dbReference type="PROSITE" id="PS50805">
    <property type="entry name" value="KRAB"/>
    <property type="match status" value="1"/>
</dbReference>
<keyword evidence="9" id="KW-0238">DNA-binding</keyword>